<organism evidence="2 3">
    <name type="scientific">Allochromatium humboldtianum</name>
    <dbReference type="NCBI Taxonomy" id="504901"/>
    <lineage>
        <taxon>Bacteria</taxon>
        <taxon>Pseudomonadati</taxon>
        <taxon>Pseudomonadota</taxon>
        <taxon>Gammaproteobacteria</taxon>
        <taxon>Chromatiales</taxon>
        <taxon>Chromatiaceae</taxon>
        <taxon>Allochromatium</taxon>
    </lineage>
</organism>
<reference evidence="2 3" key="1">
    <citation type="submission" date="2020-06" db="EMBL/GenBank/DDBJ databases">
        <title>Whole-genome sequence of Allochromatium humboldtianum DSM 21881, type strain.</title>
        <authorList>
            <person name="Kyndt J.A."/>
            <person name="Meyer T.E."/>
        </authorList>
    </citation>
    <scope>NUCLEOTIDE SEQUENCE [LARGE SCALE GENOMIC DNA]</scope>
    <source>
        <strain evidence="2 3">DSM 21881</strain>
    </source>
</reference>
<sequence length="75" mass="8191">MPRPTPNIHITSADEDAALTDEDCAQIPPRLRRGSSLCPSEQPAPTTRAGWFDGYRAEDDPDAWADLPIDADPSE</sequence>
<gene>
    <name evidence="2" type="ORF">HW932_19925</name>
</gene>
<dbReference type="EMBL" id="JABZEO010000024">
    <property type="protein sequence ID" value="NVZ11522.1"/>
    <property type="molecule type" value="Genomic_DNA"/>
</dbReference>
<evidence type="ECO:0000256" key="1">
    <source>
        <dbReference type="SAM" id="MobiDB-lite"/>
    </source>
</evidence>
<dbReference type="Proteomes" id="UP000592294">
    <property type="component" value="Unassembled WGS sequence"/>
</dbReference>
<evidence type="ECO:0000313" key="3">
    <source>
        <dbReference type="Proteomes" id="UP000592294"/>
    </source>
</evidence>
<keyword evidence="3" id="KW-1185">Reference proteome</keyword>
<dbReference type="RefSeq" id="WP_176978213.1">
    <property type="nucleotide sequence ID" value="NZ_JABZEO010000024.1"/>
</dbReference>
<evidence type="ECO:0000313" key="2">
    <source>
        <dbReference type="EMBL" id="NVZ11522.1"/>
    </source>
</evidence>
<dbReference type="AlphaFoldDB" id="A0A850RK91"/>
<proteinExistence type="predicted"/>
<feature type="compositionally biased region" description="Acidic residues" evidence="1">
    <location>
        <begin position="13"/>
        <end position="24"/>
    </location>
</feature>
<comment type="caution">
    <text evidence="2">The sequence shown here is derived from an EMBL/GenBank/DDBJ whole genome shotgun (WGS) entry which is preliminary data.</text>
</comment>
<feature type="region of interest" description="Disordered" evidence="1">
    <location>
        <begin position="1"/>
        <end position="75"/>
    </location>
</feature>
<protein>
    <submittedName>
        <fullName evidence="2">Uncharacterized protein</fullName>
    </submittedName>
</protein>
<name>A0A850RK91_9GAMM</name>
<accession>A0A850RK91</accession>